<evidence type="ECO:0000313" key="3">
    <source>
        <dbReference type="Proteomes" id="UP000692954"/>
    </source>
</evidence>
<keyword evidence="3" id="KW-1185">Reference proteome</keyword>
<dbReference type="AlphaFoldDB" id="A0A8S1JW28"/>
<dbReference type="PROSITE" id="PS51391">
    <property type="entry name" value="CID"/>
    <property type="match status" value="1"/>
</dbReference>
<comment type="caution">
    <text evidence="2">The sequence shown here is derived from an EMBL/GenBank/DDBJ whole genome shotgun (WGS) entry which is preliminary data.</text>
</comment>
<sequence>MMNEISIVSLSQLLNNIHLSQSHIDEAARFYIRHSNDQKSQQSLCEEWCNHFHFAKGNVDGDKVIISLLHMAQRVIESVIKFDGAYATMRDAFKKQIIKAFSILKDHNSSQDLKSQVKDLLKQWEEKQIFSKSDISIMLETIDPNKITKDKTKTQFAPPQYLINYAKNYKELQIRLQKMNEYQTKLDDLINAGAQDKLNLYDQLLDQYSKSVESVQKYRQLVIKDIIDELKELDKIHSKSIIDLKYIAQRVSDLKTKKEKRIQNEYYNDQ</sequence>
<evidence type="ECO:0000313" key="2">
    <source>
        <dbReference type="EMBL" id="CAD8046691.1"/>
    </source>
</evidence>
<accession>A0A8S1JW28</accession>
<name>A0A8S1JW28_9CILI</name>
<gene>
    <name evidence="2" type="ORF">PSON_ATCC_30995.1.T0020018</name>
</gene>
<dbReference type="Pfam" id="PF04818">
    <property type="entry name" value="CID"/>
    <property type="match status" value="1"/>
</dbReference>
<dbReference type="EMBL" id="CAJJDN010000002">
    <property type="protein sequence ID" value="CAD8046691.1"/>
    <property type="molecule type" value="Genomic_DNA"/>
</dbReference>
<feature type="domain" description="CID" evidence="1">
    <location>
        <begin position="2"/>
        <end position="146"/>
    </location>
</feature>
<proteinExistence type="predicted"/>
<dbReference type="Proteomes" id="UP000692954">
    <property type="component" value="Unassembled WGS sequence"/>
</dbReference>
<evidence type="ECO:0000259" key="1">
    <source>
        <dbReference type="PROSITE" id="PS51391"/>
    </source>
</evidence>
<protein>
    <recommendedName>
        <fullName evidence="1">CID domain-containing protein</fullName>
    </recommendedName>
</protein>
<reference evidence="2" key="1">
    <citation type="submission" date="2021-01" db="EMBL/GenBank/DDBJ databases">
        <authorList>
            <consortium name="Genoscope - CEA"/>
            <person name="William W."/>
        </authorList>
    </citation>
    <scope>NUCLEOTIDE SEQUENCE</scope>
</reference>
<dbReference type="InterPro" id="IPR006569">
    <property type="entry name" value="CID_dom"/>
</dbReference>
<dbReference type="OrthoDB" id="10069473at2759"/>
<organism evidence="2 3">
    <name type="scientific">Paramecium sonneborni</name>
    <dbReference type="NCBI Taxonomy" id="65129"/>
    <lineage>
        <taxon>Eukaryota</taxon>
        <taxon>Sar</taxon>
        <taxon>Alveolata</taxon>
        <taxon>Ciliophora</taxon>
        <taxon>Intramacronucleata</taxon>
        <taxon>Oligohymenophorea</taxon>
        <taxon>Peniculida</taxon>
        <taxon>Parameciidae</taxon>
        <taxon>Paramecium</taxon>
    </lineage>
</organism>